<accession>A0ABW2BWL8</accession>
<dbReference type="Gene3D" id="1.10.10.10">
    <property type="entry name" value="Winged helix-like DNA-binding domain superfamily/Winged helix DNA-binding domain"/>
    <property type="match status" value="1"/>
</dbReference>
<reference evidence="2" key="1">
    <citation type="journal article" date="2019" name="Int. J. Syst. Evol. Microbiol.">
        <title>The Global Catalogue of Microorganisms (GCM) 10K type strain sequencing project: providing services to taxonomists for standard genome sequencing and annotation.</title>
        <authorList>
            <consortium name="The Broad Institute Genomics Platform"/>
            <consortium name="The Broad Institute Genome Sequencing Center for Infectious Disease"/>
            <person name="Wu L."/>
            <person name="Ma J."/>
        </authorList>
    </citation>
    <scope>NUCLEOTIDE SEQUENCE [LARGE SCALE GENOMIC DNA]</scope>
    <source>
        <strain evidence="2">KCTC 32255</strain>
    </source>
</reference>
<comment type="caution">
    <text evidence="1">The sequence shown here is derived from an EMBL/GenBank/DDBJ whole genome shotgun (WGS) entry which is preliminary data.</text>
</comment>
<name>A0ABW2BWL8_9PSEU</name>
<organism evidence="1 2">
    <name type="scientific">Haloechinothrix salitolerans</name>
    <dbReference type="NCBI Taxonomy" id="926830"/>
    <lineage>
        <taxon>Bacteria</taxon>
        <taxon>Bacillati</taxon>
        <taxon>Actinomycetota</taxon>
        <taxon>Actinomycetes</taxon>
        <taxon>Pseudonocardiales</taxon>
        <taxon>Pseudonocardiaceae</taxon>
        <taxon>Haloechinothrix</taxon>
    </lineage>
</organism>
<dbReference type="EMBL" id="JBHSXX010000001">
    <property type="protein sequence ID" value="MFC6867381.1"/>
    <property type="molecule type" value="Genomic_DNA"/>
</dbReference>
<protein>
    <recommendedName>
        <fullName evidence="3">Sigma-70, region 4</fullName>
    </recommendedName>
</protein>
<dbReference type="Proteomes" id="UP001596337">
    <property type="component" value="Unassembled WGS sequence"/>
</dbReference>
<dbReference type="RefSeq" id="WP_390221030.1">
    <property type="nucleotide sequence ID" value="NZ_JBHSXX010000001.1"/>
</dbReference>
<dbReference type="InterPro" id="IPR036388">
    <property type="entry name" value="WH-like_DNA-bd_sf"/>
</dbReference>
<evidence type="ECO:0000313" key="1">
    <source>
        <dbReference type="EMBL" id="MFC6867381.1"/>
    </source>
</evidence>
<sequence length="52" mass="5920">MDAVRTHSRDRDRTTRNEAIRHAVALGLPLDDIGYAAGVTRERIRQIGKHRP</sequence>
<evidence type="ECO:0008006" key="3">
    <source>
        <dbReference type="Google" id="ProtNLM"/>
    </source>
</evidence>
<proteinExistence type="predicted"/>
<evidence type="ECO:0000313" key="2">
    <source>
        <dbReference type="Proteomes" id="UP001596337"/>
    </source>
</evidence>
<keyword evidence="2" id="KW-1185">Reference proteome</keyword>
<gene>
    <name evidence="1" type="ORF">ACFQGD_09485</name>
</gene>